<evidence type="ECO:0000256" key="17">
    <source>
        <dbReference type="ARBA" id="ARBA00048535"/>
    </source>
</evidence>
<evidence type="ECO:0000256" key="1">
    <source>
        <dbReference type="ARBA" id="ARBA00006484"/>
    </source>
</evidence>
<evidence type="ECO:0000256" key="16">
    <source>
        <dbReference type="ARBA" id="ARBA00048393"/>
    </source>
</evidence>
<dbReference type="STRING" id="8078.ENSFHEP00000018463"/>
<evidence type="ECO:0000256" key="10">
    <source>
        <dbReference type="ARBA" id="ARBA00047325"/>
    </source>
</evidence>
<reference evidence="24" key="2">
    <citation type="submission" date="2025-09" db="UniProtKB">
        <authorList>
            <consortium name="Ensembl"/>
        </authorList>
    </citation>
    <scope>IDENTIFICATION</scope>
</reference>
<dbReference type="PROSITE" id="PS00061">
    <property type="entry name" value="ADH_SHORT"/>
    <property type="match status" value="1"/>
</dbReference>
<comment type="catalytic activity">
    <reaction evidence="19">
        <text>prostaglandin E2 + NAD(+) = 15-oxoprostaglandin E2 + NADH + H(+)</text>
        <dbReference type="Rhea" id="RHEA:11876"/>
        <dbReference type="ChEBI" id="CHEBI:15378"/>
        <dbReference type="ChEBI" id="CHEBI:57400"/>
        <dbReference type="ChEBI" id="CHEBI:57540"/>
        <dbReference type="ChEBI" id="CHEBI:57945"/>
        <dbReference type="ChEBI" id="CHEBI:606564"/>
        <dbReference type="EC" id="1.1.1.141"/>
    </reaction>
    <physiologicalReaction direction="left-to-right" evidence="19">
        <dbReference type="Rhea" id="RHEA:11877"/>
    </physiologicalReaction>
</comment>
<comment type="catalytic activity">
    <reaction evidence="21">
        <text>(15S)-hydroxy-(5Z,8Z,11Z,13E)-eicosatetraenoate + NAD(+) = 15-oxo-(5Z,8Z,11Z,13E)-eicosatetraenoate + NADH + H(+)</text>
        <dbReference type="Rhea" id="RHEA:23260"/>
        <dbReference type="ChEBI" id="CHEBI:15378"/>
        <dbReference type="ChEBI" id="CHEBI:57409"/>
        <dbReference type="ChEBI" id="CHEBI:57410"/>
        <dbReference type="ChEBI" id="CHEBI:57540"/>
        <dbReference type="ChEBI" id="CHEBI:57945"/>
        <dbReference type="EC" id="1.1.1.232"/>
    </reaction>
    <physiologicalReaction direction="left-to-right" evidence="21">
        <dbReference type="Rhea" id="RHEA:23261"/>
    </physiologicalReaction>
</comment>
<keyword evidence="2" id="KW-0443">Lipid metabolism</keyword>
<reference evidence="24" key="1">
    <citation type="submission" date="2025-08" db="UniProtKB">
        <authorList>
            <consortium name="Ensembl"/>
        </authorList>
    </citation>
    <scope>IDENTIFICATION</scope>
</reference>
<proteinExistence type="inferred from homology"/>
<dbReference type="PANTHER" id="PTHR44229:SF5">
    <property type="entry name" value="15-HYDROXYPROSTAGLANDIN DEHYDROGENASE [NAD(+)]"/>
    <property type="match status" value="1"/>
</dbReference>
<keyword evidence="3" id="KW-0560">Oxidoreductase</keyword>
<comment type="catalytic activity">
    <reaction evidence="12">
        <text>14-hydroxy-(4Z,7Z,10Z,12E,16Z,19Z)-docosahexaenoate + NAD(+) = 14-oxo-(4Z,7Z,10Z,12E,16Z,19Z)-docosahexaenoate + NADH + H(+)</text>
        <dbReference type="Rhea" id="RHEA:48952"/>
        <dbReference type="ChEBI" id="CHEBI:15378"/>
        <dbReference type="ChEBI" id="CHEBI:57540"/>
        <dbReference type="ChEBI" id="CHEBI:57945"/>
        <dbReference type="ChEBI" id="CHEBI:90866"/>
        <dbReference type="ChEBI" id="CHEBI:90867"/>
    </reaction>
    <physiologicalReaction direction="left-to-right" evidence="12">
        <dbReference type="Rhea" id="RHEA:48953"/>
    </physiologicalReaction>
</comment>
<comment type="catalytic activity">
    <reaction evidence="22">
        <text>resolvin E1 + NAD(+) = 18-oxo-resolvin E1 + NADH + H(+)</text>
        <dbReference type="Rhea" id="RHEA:49244"/>
        <dbReference type="ChEBI" id="CHEBI:15378"/>
        <dbReference type="ChEBI" id="CHEBI:57540"/>
        <dbReference type="ChEBI" id="CHEBI:57945"/>
        <dbReference type="ChEBI" id="CHEBI:91000"/>
        <dbReference type="ChEBI" id="CHEBI:91001"/>
    </reaction>
    <physiologicalReaction direction="left-to-right" evidence="22">
        <dbReference type="Rhea" id="RHEA:49245"/>
    </physiologicalReaction>
</comment>
<dbReference type="Ensembl" id="ENSFHET00000027460.1">
    <property type="protein sequence ID" value="ENSFHEP00000018463.1"/>
    <property type="gene ID" value="ENSFHEG00000020321.1"/>
</dbReference>
<comment type="catalytic activity">
    <reaction evidence="11">
        <text>resolvin D1 + NAD(+) = 8-oxoresolvin D1 + NADH + H(+)</text>
        <dbReference type="Rhea" id="RHEA:50124"/>
        <dbReference type="ChEBI" id="CHEBI:15378"/>
        <dbReference type="ChEBI" id="CHEBI:57540"/>
        <dbReference type="ChEBI" id="CHEBI:57945"/>
        <dbReference type="ChEBI" id="CHEBI:132079"/>
        <dbReference type="ChEBI" id="CHEBI:132080"/>
    </reaction>
    <physiologicalReaction direction="left-to-right" evidence="11">
        <dbReference type="Rhea" id="RHEA:50125"/>
    </physiologicalReaction>
</comment>
<dbReference type="InterPro" id="IPR002347">
    <property type="entry name" value="SDR_fam"/>
</dbReference>
<dbReference type="PRINTS" id="PR00080">
    <property type="entry name" value="SDRFAMILY"/>
</dbReference>
<evidence type="ECO:0000256" key="3">
    <source>
        <dbReference type="ARBA" id="ARBA00023002"/>
    </source>
</evidence>
<dbReference type="CDD" id="cd05323">
    <property type="entry name" value="ADH_SDR_c_like"/>
    <property type="match status" value="1"/>
</dbReference>
<evidence type="ECO:0000256" key="21">
    <source>
        <dbReference type="ARBA" id="ARBA00049151"/>
    </source>
</evidence>
<dbReference type="GO" id="GO:0016404">
    <property type="term" value="F:15-hydroxyprostaglandin dehydrogenase (NAD+) activity"/>
    <property type="evidence" value="ECO:0007669"/>
    <property type="project" value="UniProtKB-EC"/>
</dbReference>
<accession>A0A3Q2PWW8</accession>
<comment type="catalytic activity">
    <reaction evidence="14">
        <text>(11R)-hydroxy-(5Z,8Z,12E,14Z)-eicosatetraenoate + NAD(+) = 11-oxo-(5Z,8Z,12E,14Z)-eicosatetraenoate + NADH + H(+)</text>
        <dbReference type="Rhea" id="RHEA:48640"/>
        <dbReference type="ChEBI" id="CHEBI:15378"/>
        <dbReference type="ChEBI" id="CHEBI:57540"/>
        <dbReference type="ChEBI" id="CHEBI:57945"/>
        <dbReference type="ChEBI" id="CHEBI:78836"/>
        <dbReference type="ChEBI" id="CHEBI:90697"/>
    </reaction>
    <physiologicalReaction direction="left-to-right" evidence="14">
        <dbReference type="Rhea" id="RHEA:48641"/>
    </physiologicalReaction>
</comment>
<evidence type="ECO:0000256" key="15">
    <source>
        <dbReference type="ARBA" id="ARBA00048170"/>
    </source>
</evidence>
<evidence type="ECO:0000256" key="18">
    <source>
        <dbReference type="ARBA" id="ARBA00048611"/>
    </source>
</evidence>
<evidence type="ECO:0000256" key="19">
    <source>
        <dbReference type="ARBA" id="ARBA00048739"/>
    </source>
</evidence>
<dbReference type="InterPro" id="IPR020904">
    <property type="entry name" value="Sc_DH/Rdtase_CS"/>
</dbReference>
<evidence type="ECO:0000256" key="6">
    <source>
        <dbReference type="ARBA" id="ARBA00040276"/>
    </source>
</evidence>
<keyword evidence="2" id="KW-0644">Prostaglandin metabolism</keyword>
<evidence type="ECO:0000256" key="2">
    <source>
        <dbReference type="ARBA" id="ARBA00022501"/>
    </source>
</evidence>
<protein>
    <recommendedName>
        <fullName evidence="6">15-hydroxyprostaglandin dehydrogenase [NAD(+)]</fullName>
        <ecNumber evidence="4">1.1.1.141</ecNumber>
        <ecNumber evidence="5">1.1.1.232</ecNumber>
    </recommendedName>
    <alternativeName>
        <fullName evidence="8">Eicosanoid/docosanoid dehydrogenase [NAD(+)]</fullName>
    </alternativeName>
    <alternativeName>
        <fullName evidence="7">Prostaglandin dehydrogenase 1</fullName>
    </alternativeName>
</protein>
<evidence type="ECO:0000256" key="22">
    <source>
        <dbReference type="ARBA" id="ARBA00049188"/>
    </source>
</evidence>
<dbReference type="SUPFAM" id="SSF51735">
    <property type="entry name" value="NAD(P)-binding Rossmann-fold domains"/>
    <property type="match status" value="1"/>
</dbReference>
<comment type="catalytic activity">
    <reaction evidence="15">
        <text>resolvin D1 + NAD(+) = 17-oxoresolvin D1 + NADH + H(+)</text>
        <dbReference type="Rhea" id="RHEA:50128"/>
        <dbReference type="ChEBI" id="CHEBI:15378"/>
        <dbReference type="ChEBI" id="CHEBI:57540"/>
        <dbReference type="ChEBI" id="CHEBI:57945"/>
        <dbReference type="ChEBI" id="CHEBI:132079"/>
        <dbReference type="ChEBI" id="CHEBI:132081"/>
    </reaction>
    <physiologicalReaction direction="left-to-right" evidence="15">
        <dbReference type="Rhea" id="RHEA:50129"/>
    </physiologicalReaction>
</comment>
<keyword evidence="25" id="KW-1185">Reference proteome</keyword>
<evidence type="ECO:0000256" key="14">
    <source>
        <dbReference type="ARBA" id="ARBA00048144"/>
    </source>
</evidence>
<dbReference type="PRINTS" id="PR00081">
    <property type="entry name" value="GDHRDH"/>
</dbReference>
<dbReference type="GO" id="GO:0006693">
    <property type="term" value="P:prostaglandin metabolic process"/>
    <property type="evidence" value="ECO:0007669"/>
    <property type="project" value="UniProtKB-KW"/>
</dbReference>
<dbReference type="PANTHER" id="PTHR44229">
    <property type="entry name" value="15-HYDROXYPROSTAGLANDIN DEHYDROGENASE [NAD(+)]"/>
    <property type="match status" value="1"/>
</dbReference>
<dbReference type="GO" id="GO:0005737">
    <property type="term" value="C:cytoplasm"/>
    <property type="evidence" value="ECO:0007669"/>
    <property type="project" value="TreeGrafter"/>
</dbReference>
<dbReference type="GeneTree" id="ENSGT00940000154593"/>
<dbReference type="EC" id="1.1.1.232" evidence="5"/>
<sequence length="308" mass="32842">MGNVSHLMHGAVAELEISFSDRLLHVRSWKERFCRLPGAEELQSLPAAMALVGKSAVVTGAAAGIGRAVVEILLQNGAKVAMLDINVTAGASSLESLKRQYGAEKALFLKCDVESEEQIKDAFRKTTETFGGIDILCNNAGILNEATWEKTISINLMSVIRGTYMALEQMNKLKGGRGGVIVNTASMAGIGPFLSCPAYTASKHGVVGFTRAMAAASDVSGYGVRFNAVCPGFVETELLTNIPVRLGQFSNLTDAANKLVEVLGTLTVSDVADAVLELLTDETKNGQALLVMPKGRKYVEFPTFIPQQ</sequence>
<dbReference type="AlphaFoldDB" id="A0A3Q2PWW8"/>
<dbReference type="EC" id="1.1.1.141" evidence="4"/>
<evidence type="ECO:0000256" key="23">
    <source>
        <dbReference type="RuleBase" id="RU000363"/>
    </source>
</evidence>
<name>A0A3Q2PWW8_FUNHE</name>
<evidence type="ECO:0000256" key="4">
    <source>
        <dbReference type="ARBA" id="ARBA00038968"/>
    </source>
</evidence>
<evidence type="ECO:0000256" key="20">
    <source>
        <dbReference type="ARBA" id="ARBA00048921"/>
    </source>
</evidence>
<comment type="catalytic activity">
    <reaction evidence="10">
        <text>prostaglandin E1 + NAD(+) = 15-oxoprostaglandin E1 + NADH + H(+)</text>
        <dbReference type="Rhea" id="RHEA:16477"/>
        <dbReference type="ChEBI" id="CHEBI:15378"/>
        <dbReference type="ChEBI" id="CHEBI:57397"/>
        <dbReference type="ChEBI" id="CHEBI:57401"/>
        <dbReference type="ChEBI" id="CHEBI:57540"/>
        <dbReference type="ChEBI" id="CHEBI:57945"/>
    </reaction>
    <physiologicalReaction direction="left-to-right" evidence="10">
        <dbReference type="Rhea" id="RHEA:16478"/>
    </physiologicalReaction>
</comment>
<dbReference type="FunFam" id="3.40.50.720:FF:000149">
    <property type="entry name" value="15-hydroxyprostaglandin dehydrogenase [NAD(+)]"/>
    <property type="match status" value="1"/>
</dbReference>
<evidence type="ECO:0000313" key="24">
    <source>
        <dbReference type="Ensembl" id="ENSFHEP00000018463.1"/>
    </source>
</evidence>
<dbReference type="Pfam" id="PF00106">
    <property type="entry name" value="adh_short"/>
    <property type="match status" value="1"/>
</dbReference>
<evidence type="ECO:0000256" key="5">
    <source>
        <dbReference type="ARBA" id="ARBA00039060"/>
    </source>
</evidence>
<evidence type="ECO:0000256" key="13">
    <source>
        <dbReference type="ARBA" id="ARBA00048140"/>
    </source>
</evidence>
<dbReference type="InterPro" id="IPR036291">
    <property type="entry name" value="NAD(P)-bd_dom_sf"/>
</dbReference>
<comment type="catalytic activity">
    <reaction evidence="20">
        <text>resolvin D2 + NAD(+) = 16-oxoresolvin D2 + NADH + H(+)</text>
        <dbReference type="Rhea" id="RHEA:53588"/>
        <dbReference type="ChEBI" id="CHEBI:15378"/>
        <dbReference type="ChEBI" id="CHEBI:57540"/>
        <dbReference type="ChEBI" id="CHEBI:57945"/>
        <dbReference type="ChEBI" id="CHEBI:133367"/>
        <dbReference type="ChEBI" id="CHEBI:137498"/>
    </reaction>
    <physiologicalReaction direction="left-to-right" evidence="20">
        <dbReference type="Rhea" id="RHEA:53589"/>
    </physiologicalReaction>
</comment>
<evidence type="ECO:0000256" key="9">
    <source>
        <dbReference type="ARBA" id="ARBA00045705"/>
    </source>
</evidence>
<comment type="function">
    <text evidence="9">Catalyzes the NAD-dependent dehydrogenation (oxidation) of a broad array of hydroxylated polyunsaturated fatty acids (mainly eicosanoids and docosanoids, including prostaglandins, lipoxins and resolvins), yielding their corresponding keto (oxo) metabolites. Decreases the levels of the pro-proliferative prostaglandins such as prostaglandin E2 (whose activity is increased in cancer because of an increase in the expression of cyclooxygenase 2) and generates oxo-fatty acid products that can profoundly influence cell function by abrogating pro-inflammatory cytokine expression. Converts resolvins E1, D1 and D2 to their oxo products, which represents a mode of resolvin inactivation. Resolvin E1 plays important roles during the resolution phase of acute inflammation, while resolvins D1 and D2 have a unique role in obesity-induced adipose inflammation.</text>
</comment>
<comment type="catalytic activity">
    <reaction evidence="17">
        <text>lipoxin A4 + NAD(+) = 15-oxo-(5S,6R)-dihydroxy-(7E,9E,11Z,13E)-eicosatetraenoate + NADH + H(+)</text>
        <dbReference type="Rhea" id="RHEA:41572"/>
        <dbReference type="ChEBI" id="CHEBI:15378"/>
        <dbReference type="ChEBI" id="CHEBI:57540"/>
        <dbReference type="ChEBI" id="CHEBI:57945"/>
        <dbReference type="ChEBI" id="CHEBI:67026"/>
        <dbReference type="ChEBI" id="CHEBI:78311"/>
    </reaction>
    <physiologicalReaction direction="left-to-right" evidence="17">
        <dbReference type="Rhea" id="RHEA:41573"/>
    </physiologicalReaction>
</comment>
<evidence type="ECO:0000313" key="25">
    <source>
        <dbReference type="Proteomes" id="UP000265000"/>
    </source>
</evidence>
<dbReference type="GO" id="GO:0047034">
    <property type="term" value="F:15-hydroxyicosatetraenoate dehydrogenase activity"/>
    <property type="evidence" value="ECO:0007669"/>
    <property type="project" value="UniProtKB-EC"/>
</dbReference>
<evidence type="ECO:0000256" key="11">
    <source>
        <dbReference type="ARBA" id="ARBA00047672"/>
    </source>
</evidence>
<dbReference type="Gene3D" id="3.40.50.720">
    <property type="entry name" value="NAD(P)-binding Rossmann-like Domain"/>
    <property type="match status" value="1"/>
</dbReference>
<comment type="catalytic activity">
    <reaction evidence="18">
        <text>prostaglandin A1 + NAD(+) = 15-oxo-prostaglandin A1 + NADH + H(+)</text>
        <dbReference type="Rhea" id="RHEA:41263"/>
        <dbReference type="ChEBI" id="CHEBI:15378"/>
        <dbReference type="ChEBI" id="CHEBI:57398"/>
        <dbReference type="ChEBI" id="CHEBI:57540"/>
        <dbReference type="ChEBI" id="CHEBI:57945"/>
        <dbReference type="ChEBI" id="CHEBI:85072"/>
    </reaction>
    <physiologicalReaction direction="left-to-right" evidence="18">
        <dbReference type="Rhea" id="RHEA:41264"/>
    </physiologicalReaction>
</comment>
<comment type="similarity">
    <text evidence="1 23">Belongs to the short-chain dehydrogenases/reductases (SDR) family.</text>
</comment>
<dbReference type="Proteomes" id="UP000265000">
    <property type="component" value="Unplaced"/>
</dbReference>
<evidence type="ECO:0000256" key="12">
    <source>
        <dbReference type="ARBA" id="ARBA00048008"/>
    </source>
</evidence>
<evidence type="ECO:0000256" key="8">
    <source>
        <dbReference type="ARBA" id="ARBA00042026"/>
    </source>
</evidence>
<organism evidence="24 25">
    <name type="scientific">Fundulus heteroclitus</name>
    <name type="common">Killifish</name>
    <name type="synonym">Mummichog</name>
    <dbReference type="NCBI Taxonomy" id="8078"/>
    <lineage>
        <taxon>Eukaryota</taxon>
        <taxon>Metazoa</taxon>
        <taxon>Chordata</taxon>
        <taxon>Craniata</taxon>
        <taxon>Vertebrata</taxon>
        <taxon>Euteleostomi</taxon>
        <taxon>Actinopterygii</taxon>
        <taxon>Neopterygii</taxon>
        <taxon>Teleostei</taxon>
        <taxon>Neoteleostei</taxon>
        <taxon>Acanthomorphata</taxon>
        <taxon>Ovalentaria</taxon>
        <taxon>Atherinomorphae</taxon>
        <taxon>Cyprinodontiformes</taxon>
        <taxon>Fundulidae</taxon>
        <taxon>Fundulus</taxon>
    </lineage>
</organism>
<keyword evidence="2" id="KW-0276">Fatty acid metabolism</keyword>
<comment type="catalytic activity">
    <reaction evidence="16">
        <text>resolvin D2 + NAD(+) = 7-oxoresolvin D2 + NADH + H(+)</text>
        <dbReference type="Rhea" id="RHEA:53584"/>
        <dbReference type="ChEBI" id="CHEBI:15378"/>
        <dbReference type="ChEBI" id="CHEBI:57540"/>
        <dbReference type="ChEBI" id="CHEBI:57945"/>
        <dbReference type="ChEBI" id="CHEBI:133367"/>
        <dbReference type="ChEBI" id="CHEBI:137497"/>
    </reaction>
    <physiologicalReaction direction="left-to-right" evidence="16">
        <dbReference type="Rhea" id="RHEA:53585"/>
    </physiologicalReaction>
</comment>
<evidence type="ECO:0000256" key="7">
    <source>
        <dbReference type="ARBA" id="ARBA00041812"/>
    </source>
</evidence>
<comment type="catalytic activity">
    <reaction evidence="13">
        <text>15-oxo-(5S,6R)-dihydroxy-(7E,9E,11Z)-eicosatrienoate + NADH + H(+) = (5S,6R,15S)-trihydroxy-(7E,9E,11Z)-eicosatrienoate + NAD(+)</text>
        <dbReference type="Rhea" id="RHEA:41596"/>
        <dbReference type="ChEBI" id="CHEBI:15378"/>
        <dbReference type="ChEBI" id="CHEBI:57540"/>
        <dbReference type="ChEBI" id="CHEBI:57945"/>
        <dbReference type="ChEBI" id="CHEBI:78325"/>
        <dbReference type="ChEBI" id="CHEBI:78329"/>
    </reaction>
    <physiologicalReaction direction="left-to-right" evidence="13">
        <dbReference type="Rhea" id="RHEA:41597"/>
    </physiologicalReaction>
</comment>